<name>A0A951UMA6_9CYAN</name>
<evidence type="ECO:0000259" key="1">
    <source>
        <dbReference type="Pfam" id="PF24869"/>
    </source>
</evidence>
<dbReference type="AlphaFoldDB" id="A0A951UMA6"/>
<reference evidence="2" key="2">
    <citation type="journal article" date="2022" name="Microbiol. Resour. Announc.">
        <title>Metagenome Sequencing to Explore Phylogenomics of Terrestrial Cyanobacteria.</title>
        <authorList>
            <person name="Ward R.D."/>
            <person name="Stajich J.E."/>
            <person name="Johansen J.R."/>
            <person name="Huntemann M."/>
            <person name="Clum A."/>
            <person name="Foster B."/>
            <person name="Foster B."/>
            <person name="Roux S."/>
            <person name="Palaniappan K."/>
            <person name="Varghese N."/>
            <person name="Mukherjee S."/>
            <person name="Reddy T.B.K."/>
            <person name="Daum C."/>
            <person name="Copeland A."/>
            <person name="Chen I.A."/>
            <person name="Ivanova N.N."/>
            <person name="Kyrpides N.C."/>
            <person name="Shapiro N."/>
            <person name="Eloe-Fadrosh E.A."/>
            <person name="Pietrasiak N."/>
        </authorList>
    </citation>
    <scope>NUCLEOTIDE SEQUENCE</scope>
    <source>
        <strain evidence="2">UHER 2000/2452</strain>
    </source>
</reference>
<dbReference type="EMBL" id="JAHHHD010000002">
    <property type="protein sequence ID" value="MBW4657668.1"/>
    <property type="molecule type" value="Genomic_DNA"/>
</dbReference>
<dbReference type="InterPro" id="IPR056636">
    <property type="entry name" value="DUF7734"/>
</dbReference>
<dbReference type="Proteomes" id="UP000757435">
    <property type="component" value="Unassembled WGS sequence"/>
</dbReference>
<reference evidence="2" key="1">
    <citation type="submission" date="2021-05" db="EMBL/GenBank/DDBJ databases">
        <authorList>
            <person name="Pietrasiak N."/>
            <person name="Ward R."/>
            <person name="Stajich J.E."/>
            <person name="Kurbessoian T."/>
        </authorList>
    </citation>
    <scope>NUCLEOTIDE SEQUENCE</scope>
    <source>
        <strain evidence="2">UHER 2000/2452</strain>
    </source>
</reference>
<protein>
    <recommendedName>
        <fullName evidence="1">DUF7734 domain-containing protein</fullName>
    </recommendedName>
</protein>
<dbReference type="Pfam" id="PF24869">
    <property type="entry name" value="DUF7734"/>
    <property type="match status" value="1"/>
</dbReference>
<dbReference type="PANTHER" id="PTHR36729">
    <property type="entry name" value="EXPRESSED PROTEIN"/>
    <property type="match status" value="1"/>
</dbReference>
<evidence type="ECO:0000313" key="3">
    <source>
        <dbReference type="Proteomes" id="UP000757435"/>
    </source>
</evidence>
<evidence type="ECO:0000313" key="2">
    <source>
        <dbReference type="EMBL" id="MBW4657668.1"/>
    </source>
</evidence>
<proteinExistence type="predicted"/>
<gene>
    <name evidence="2" type="ORF">KME15_03265</name>
</gene>
<organism evidence="2 3">
    <name type="scientific">Drouetiella hepatica Uher 2000/2452</name>
    <dbReference type="NCBI Taxonomy" id="904376"/>
    <lineage>
        <taxon>Bacteria</taxon>
        <taxon>Bacillati</taxon>
        <taxon>Cyanobacteriota</taxon>
        <taxon>Cyanophyceae</taxon>
        <taxon>Oculatellales</taxon>
        <taxon>Oculatellaceae</taxon>
        <taxon>Drouetiella</taxon>
    </lineage>
</organism>
<accession>A0A951UMA6</accession>
<comment type="caution">
    <text evidence="2">The sequence shown here is derived from an EMBL/GenBank/DDBJ whole genome shotgun (WGS) entry which is preliminary data.</text>
</comment>
<dbReference type="PANTHER" id="PTHR36729:SF2">
    <property type="entry name" value="EXPRESSED PROTEIN"/>
    <property type="match status" value="1"/>
</dbReference>
<feature type="domain" description="DUF7734" evidence="1">
    <location>
        <begin position="8"/>
        <end position="94"/>
    </location>
</feature>
<sequence length="99" mass="11140">MNRPIAFRLEQYTLKRPQEVLLVTAEIAGEADEIMIFKGFSSSLMRSTAYDPDVPMLPEAAKIVAIDRLVAPYQPDRPQYIQQGLTWVEMQDLLATAGV</sequence>